<dbReference type="RefSeq" id="WP_326122859.1">
    <property type="nucleotide sequence ID" value="NZ_JARSFG010000010.1"/>
</dbReference>
<evidence type="ECO:0000313" key="1">
    <source>
        <dbReference type="EMBL" id="MEC1178326.1"/>
    </source>
</evidence>
<dbReference type="EMBL" id="JARSFG010000010">
    <property type="protein sequence ID" value="MEC1178326.1"/>
    <property type="molecule type" value="Genomic_DNA"/>
</dbReference>
<keyword evidence="2" id="KW-1185">Reference proteome</keyword>
<sequence length="184" mass="20901">MPNSFIITNSDKMDKSGTSKDLLTRTTYPNISVKTEGTTYTVYSNNDFIIALEKVAPRIVVDQNGNRYHAALYLSKEYELQFVNQSSINLSNLKLIIGNESYTVPKNKISKGHSLSFYIPRDHSTFHQTITLDITFDYKDEQGHVQQGKTIQPFTLDNSYSDYYTLAITGDSYDTLTLELQAVE</sequence>
<accession>A0AAW9NP79</accession>
<gene>
    <name evidence="1" type="ORF">P9B03_07520</name>
</gene>
<reference evidence="1 2" key="1">
    <citation type="submission" date="2023-03" db="EMBL/GenBank/DDBJ databases">
        <title>Bacillus Genome Sequencing.</title>
        <authorList>
            <person name="Dunlap C."/>
        </authorList>
    </citation>
    <scope>NUCLEOTIDE SEQUENCE [LARGE SCALE GENOMIC DNA]</scope>
    <source>
        <strain evidence="1 2">B-59205</strain>
    </source>
</reference>
<evidence type="ECO:0000313" key="2">
    <source>
        <dbReference type="Proteomes" id="UP001344888"/>
    </source>
</evidence>
<comment type="caution">
    <text evidence="1">The sequence shown here is derived from an EMBL/GenBank/DDBJ whole genome shotgun (WGS) entry which is preliminary data.</text>
</comment>
<protein>
    <submittedName>
        <fullName evidence="1">Uncharacterized protein</fullName>
    </submittedName>
</protein>
<dbReference type="Proteomes" id="UP001344888">
    <property type="component" value="Unassembled WGS sequence"/>
</dbReference>
<dbReference type="AlphaFoldDB" id="A0AAW9NP79"/>
<name>A0AAW9NP79_9BACL</name>
<organism evidence="1 2">
    <name type="scientific">Metasolibacillus meyeri</name>
    <dbReference type="NCBI Taxonomy" id="1071052"/>
    <lineage>
        <taxon>Bacteria</taxon>
        <taxon>Bacillati</taxon>
        <taxon>Bacillota</taxon>
        <taxon>Bacilli</taxon>
        <taxon>Bacillales</taxon>
        <taxon>Caryophanaceae</taxon>
        <taxon>Metasolibacillus</taxon>
    </lineage>
</organism>
<proteinExistence type="predicted"/>